<dbReference type="AlphaFoldDB" id="A0A7C5EWY2"/>
<dbReference type="CDD" id="cd03789">
    <property type="entry name" value="GT9_LPS_heptosyltransferase"/>
    <property type="match status" value="1"/>
</dbReference>
<dbReference type="PANTHER" id="PTHR30160">
    <property type="entry name" value="TETRAACYLDISACCHARIDE 4'-KINASE-RELATED"/>
    <property type="match status" value="1"/>
</dbReference>
<evidence type="ECO:0000313" key="3">
    <source>
        <dbReference type="EMBL" id="HGZ11985.1"/>
    </source>
</evidence>
<proteinExistence type="predicted"/>
<comment type="caution">
    <text evidence="3">The sequence shown here is derived from an EMBL/GenBank/DDBJ whole genome shotgun (WGS) entry which is preliminary data.</text>
</comment>
<dbReference type="GO" id="GO:0009244">
    <property type="term" value="P:lipopolysaccharide core region biosynthetic process"/>
    <property type="evidence" value="ECO:0007669"/>
    <property type="project" value="TreeGrafter"/>
</dbReference>
<dbReference type="Gene3D" id="3.40.50.2000">
    <property type="entry name" value="Glycogen Phosphorylase B"/>
    <property type="match status" value="2"/>
</dbReference>
<dbReference type="InterPro" id="IPR002201">
    <property type="entry name" value="Glyco_trans_9"/>
</dbReference>
<reference evidence="3" key="1">
    <citation type="journal article" date="2020" name="mSystems">
        <title>Genome- and Community-Level Interaction Insights into Carbon Utilization and Element Cycling Functions of Hydrothermarchaeota in Hydrothermal Sediment.</title>
        <authorList>
            <person name="Zhou Z."/>
            <person name="Liu Y."/>
            <person name="Xu W."/>
            <person name="Pan J."/>
            <person name="Luo Z.H."/>
            <person name="Li M."/>
        </authorList>
    </citation>
    <scope>NUCLEOTIDE SEQUENCE [LARGE SCALE GENOMIC DNA]</scope>
    <source>
        <strain evidence="3">SpSt-853</strain>
    </source>
</reference>
<organism evidence="3">
    <name type="scientific">Desulfobacca acetoxidans</name>
    <dbReference type="NCBI Taxonomy" id="60893"/>
    <lineage>
        <taxon>Bacteria</taxon>
        <taxon>Pseudomonadati</taxon>
        <taxon>Thermodesulfobacteriota</taxon>
        <taxon>Desulfobaccia</taxon>
        <taxon>Desulfobaccales</taxon>
        <taxon>Desulfobaccaceae</taxon>
        <taxon>Desulfobacca</taxon>
    </lineage>
</organism>
<dbReference type="GO" id="GO:0008713">
    <property type="term" value="F:ADP-heptose-lipopolysaccharide heptosyltransferase activity"/>
    <property type="evidence" value="ECO:0007669"/>
    <property type="project" value="TreeGrafter"/>
</dbReference>
<name>A0A7C5EWY2_9BACT</name>
<dbReference type="Pfam" id="PF01075">
    <property type="entry name" value="Glyco_transf_9"/>
    <property type="match status" value="1"/>
</dbReference>
<keyword evidence="1" id="KW-0328">Glycosyltransferase</keyword>
<dbReference type="EMBL" id="DTKJ01000050">
    <property type="protein sequence ID" value="HGZ11985.1"/>
    <property type="molecule type" value="Genomic_DNA"/>
</dbReference>
<keyword evidence="2 3" id="KW-0808">Transferase</keyword>
<protein>
    <submittedName>
        <fullName evidence="3">Glycosyltransferase family 9 protein</fullName>
    </submittedName>
</protein>
<sequence>MDPALTKERAVMRAIRRLVVLQPHGLGDMLMTTPMLGGIRRSYPEVKVTVVCSSPAAAALVAGMPLGAEALVFDPSRSPLKNLGTLVLKLRRFRPDAFLVTPWMTPWKGELLARLSGAPLRVGAQSWWPIGGYTHVVPRAQAVHKVEGHLEMARELFPDLKETPLIFPVPPEARAEARRFWRRFGFEGRPVLGVHPGGDHRNPNKIYPLENYLKVIEGFLAAHPEAGCLIFLGPSEEGLQKRIPQSSSRIQVTVRQRLPVTAALLGQVRVLLHSDTGLGHLAAAVKTPVVSIFGPGNPDISEPRGELTRVVTLTPRLPCQPCVYTRRYPKCRYNACLKDLAPDLVLSAIMEMWRLATHTSDLIPEGSKACTCH</sequence>
<evidence type="ECO:0000256" key="1">
    <source>
        <dbReference type="ARBA" id="ARBA00022676"/>
    </source>
</evidence>
<evidence type="ECO:0000256" key="2">
    <source>
        <dbReference type="ARBA" id="ARBA00022679"/>
    </source>
</evidence>
<accession>A0A7C5EWY2</accession>
<gene>
    <name evidence="3" type="ORF">ENW48_07175</name>
</gene>
<dbReference type="SUPFAM" id="SSF53756">
    <property type="entry name" value="UDP-Glycosyltransferase/glycogen phosphorylase"/>
    <property type="match status" value="1"/>
</dbReference>
<dbReference type="GO" id="GO:0005829">
    <property type="term" value="C:cytosol"/>
    <property type="evidence" value="ECO:0007669"/>
    <property type="project" value="TreeGrafter"/>
</dbReference>
<dbReference type="InterPro" id="IPR051199">
    <property type="entry name" value="LPS_LOS_Heptosyltrfase"/>
</dbReference>